<dbReference type="InterPro" id="IPR027417">
    <property type="entry name" value="P-loop_NTPase"/>
</dbReference>
<protein>
    <recommendedName>
        <fullName evidence="3">Sulfotransferase</fullName>
    </recommendedName>
</protein>
<keyword evidence="2" id="KW-1185">Reference proteome</keyword>
<dbReference type="PANTHER" id="PTHR36978">
    <property type="entry name" value="P-LOOP CONTAINING NUCLEOTIDE TRIPHOSPHATE HYDROLASE"/>
    <property type="match status" value="1"/>
</dbReference>
<dbReference type="EMBL" id="MU839830">
    <property type="protein sequence ID" value="KAK1757318.1"/>
    <property type="molecule type" value="Genomic_DNA"/>
</dbReference>
<dbReference type="PANTHER" id="PTHR36978:SF4">
    <property type="entry name" value="P-LOOP CONTAINING NUCLEOSIDE TRIPHOSPHATE HYDROLASE PROTEIN"/>
    <property type="match status" value="1"/>
</dbReference>
<dbReference type="Pfam" id="PF17784">
    <property type="entry name" value="Sulfotransfer_4"/>
    <property type="match status" value="1"/>
</dbReference>
<sequence>MGTLDSQDRDIASEMKPTTLGEDGGILSLGIFRTGTYSMTKALNILGYDRVVHGLDFRAGLAGDDATTQPWSRASWANLPFMRVLYPAGTSPPWLRPEYVSATAEFGRHEWDELLSSSHGVTDVASMYAPMLIKAYPKAKVVLCYRDPDAWFASVDETFISLLSSPTGIFVRRFVEPLAGMYTYTHLWDIFRGWFEAETAEEIRATYRERYERHYETVRNLVPPEQLLEYKLGDGWQPLCEFLGKPVPGPDLLFQG</sequence>
<dbReference type="SUPFAM" id="SSF52540">
    <property type="entry name" value="P-loop containing nucleoside triphosphate hydrolases"/>
    <property type="match status" value="1"/>
</dbReference>
<proteinExistence type="predicted"/>
<reference evidence="1" key="1">
    <citation type="submission" date="2023-06" db="EMBL/GenBank/DDBJ databases">
        <title>Genome-scale phylogeny and comparative genomics of the fungal order Sordariales.</title>
        <authorList>
            <consortium name="Lawrence Berkeley National Laboratory"/>
            <person name="Hensen N."/>
            <person name="Bonometti L."/>
            <person name="Westerberg I."/>
            <person name="Brannstrom I.O."/>
            <person name="Guillou S."/>
            <person name="Cros-Aarteil S."/>
            <person name="Calhoun S."/>
            <person name="Haridas S."/>
            <person name="Kuo A."/>
            <person name="Mondo S."/>
            <person name="Pangilinan J."/>
            <person name="Riley R."/>
            <person name="Labutti K."/>
            <person name="Andreopoulos B."/>
            <person name="Lipzen A."/>
            <person name="Chen C."/>
            <person name="Yanf M."/>
            <person name="Daum C."/>
            <person name="Ng V."/>
            <person name="Clum A."/>
            <person name="Steindorff A."/>
            <person name="Ohm R."/>
            <person name="Martin F."/>
            <person name="Silar P."/>
            <person name="Natvig D."/>
            <person name="Lalanne C."/>
            <person name="Gautier V."/>
            <person name="Ament-Velasquez S.L."/>
            <person name="Kruys A."/>
            <person name="Hutchinson M.I."/>
            <person name="Powell A.J."/>
            <person name="Barry K."/>
            <person name="Miller A.N."/>
            <person name="Grigoriev I.V."/>
            <person name="Debuchy R."/>
            <person name="Gladieux P."/>
            <person name="Thoren M.H."/>
            <person name="Johannesson H."/>
        </authorList>
    </citation>
    <scope>NUCLEOTIDE SEQUENCE</scope>
    <source>
        <strain evidence="1">PSN4</strain>
    </source>
</reference>
<dbReference type="Gene3D" id="3.40.50.300">
    <property type="entry name" value="P-loop containing nucleotide triphosphate hydrolases"/>
    <property type="match status" value="1"/>
</dbReference>
<evidence type="ECO:0000313" key="2">
    <source>
        <dbReference type="Proteomes" id="UP001239445"/>
    </source>
</evidence>
<name>A0AAJ0FBF8_9PEZI</name>
<organism evidence="1 2">
    <name type="scientific">Echria macrotheca</name>
    <dbReference type="NCBI Taxonomy" id="438768"/>
    <lineage>
        <taxon>Eukaryota</taxon>
        <taxon>Fungi</taxon>
        <taxon>Dikarya</taxon>
        <taxon>Ascomycota</taxon>
        <taxon>Pezizomycotina</taxon>
        <taxon>Sordariomycetes</taxon>
        <taxon>Sordariomycetidae</taxon>
        <taxon>Sordariales</taxon>
        <taxon>Schizotheciaceae</taxon>
        <taxon>Echria</taxon>
    </lineage>
</organism>
<evidence type="ECO:0008006" key="3">
    <source>
        <dbReference type="Google" id="ProtNLM"/>
    </source>
</evidence>
<dbReference type="AlphaFoldDB" id="A0AAJ0FBF8"/>
<dbReference type="Proteomes" id="UP001239445">
    <property type="component" value="Unassembled WGS sequence"/>
</dbReference>
<accession>A0AAJ0FBF8</accession>
<evidence type="ECO:0000313" key="1">
    <source>
        <dbReference type="EMBL" id="KAK1757318.1"/>
    </source>
</evidence>
<gene>
    <name evidence="1" type="ORF">QBC47DRAFT_154017</name>
</gene>
<comment type="caution">
    <text evidence="1">The sequence shown here is derived from an EMBL/GenBank/DDBJ whole genome shotgun (WGS) entry which is preliminary data.</text>
</comment>
<dbReference type="InterPro" id="IPR040632">
    <property type="entry name" value="Sulfotransfer_4"/>
</dbReference>